<dbReference type="Pfam" id="PF08387">
    <property type="entry name" value="FBD"/>
    <property type="match status" value="1"/>
</dbReference>
<reference evidence="3 4" key="1">
    <citation type="journal article" date="2023" name="Plants (Basel)">
        <title>Bridging the Gap: Combining Genomics and Transcriptomics Approaches to Understand Stylosanthes scabra, an Orphan Legume from the Brazilian Caatinga.</title>
        <authorList>
            <person name="Ferreira-Neto J.R.C."/>
            <person name="da Silva M.D."/>
            <person name="Binneck E."/>
            <person name="de Melo N.F."/>
            <person name="da Silva R.H."/>
            <person name="de Melo A.L.T.M."/>
            <person name="Pandolfi V."/>
            <person name="Bustamante F.O."/>
            <person name="Brasileiro-Vidal A.C."/>
            <person name="Benko-Iseppon A.M."/>
        </authorList>
    </citation>
    <scope>NUCLEOTIDE SEQUENCE [LARGE SCALE GENOMIC DNA]</scope>
    <source>
        <tissue evidence="3">Leaves</tissue>
    </source>
</reference>
<feature type="domain" description="F-box/LRR-repeat protein 15/At3g58940/PEG3-like LRR" evidence="2">
    <location>
        <begin position="5"/>
        <end position="85"/>
    </location>
</feature>
<evidence type="ECO:0000259" key="2">
    <source>
        <dbReference type="Pfam" id="PF24758"/>
    </source>
</evidence>
<dbReference type="PANTHER" id="PTHR31900:SF34">
    <property type="entry name" value="EMB|CAB62440.1-RELATED"/>
    <property type="match status" value="1"/>
</dbReference>
<feature type="domain" description="FBD" evidence="1">
    <location>
        <begin position="149"/>
        <end position="173"/>
    </location>
</feature>
<evidence type="ECO:0000259" key="1">
    <source>
        <dbReference type="Pfam" id="PF08387"/>
    </source>
</evidence>
<accession>A0ABU6UBP5</accession>
<dbReference type="Gene3D" id="3.80.10.10">
    <property type="entry name" value="Ribonuclease Inhibitor"/>
    <property type="match status" value="1"/>
</dbReference>
<evidence type="ECO:0000313" key="4">
    <source>
        <dbReference type="Proteomes" id="UP001341840"/>
    </source>
</evidence>
<dbReference type="InterPro" id="IPR006566">
    <property type="entry name" value="FBD"/>
</dbReference>
<dbReference type="PANTHER" id="PTHR31900">
    <property type="entry name" value="F-BOX/RNI SUPERFAMILY PROTEIN-RELATED"/>
    <property type="match status" value="1"/>
</dbReference>
<organism evidence="3 4">
    <name type="scientific">Stylosanthes scabra</name>
    <dbReference type="NCBI Taxonomy" id="79078"/>
    <lineage>
        <taxon>Eukaryota</taxon>
        <taxon>Viridiplantae</taxon>
        <taxon>Streptophyta</taxon>
        <taxon>Embryophyta</taxon>
        <taxon>Tracheophyta</taxon>
        <taxon>Spermatophyta</taxon>
        <taxon>Magnoliopsida</taxon>
        <taxon>eudicotyledons</taxon>
        <taxon>Gunneridae</taxon>
        <taxon>Pentapetalae</taxon>
        <taxon>rosids</taxon>
        <taxon>fabids</taxon>
        <taxon>Fabales</taxon>
        <taxon>Fabaceae</taxon>
        <taxon>Papilionoideae</taxon>
        <taxon>50 kb inversion clade</taxon>
        <taxon>dalbergioids sensu lato</taxon>
        <taxon>Dalbergieae</taxon>
        <taxon>Pterocarpus clade</taxon>
        <taxon>Stylosanthes</taxon>
    </lineage>
</organism>
<dbReference type="Pfam" id="PF24758">
    <property type="entry name" value="LRR_At5g56370"/>
    <property type="match status" value="1"/>
</dbReference>
<proteinExistence type="predicted"/>
<dbReference type="EMBL" id="JASCZI010120974">
    <property type="protein sequence ID" value="MED6158439.1"/>
    <property type="molecule type" value="Genomic_DNA"/>
</dbReference>
<name>A0ABU6UBP5_9FABA</name>
<gene>
    <name evidence="3" type="ORF">PIB30_032763</name>
</gene>
<protein>
    <submittedName>
        <fullName evidence="3">Uncharacterized protein</fullName>
    </submittedName>
</protein>
<keyword evidence="4" id="KW-1185">Reference proteome</keyword>
<sequence length="207" mass="23440">MQREVETINLSYFCYSPIKLPVAIFTCSSLVVLKLMNVTVDRTSTVNLPLLKTLHMDRVGFATKGEYLEMILSGCPNIHHLHIKGLDLQRSFIPLAVTFTNLIHMELFVSQFNWFWIVGLLNSFPFLQVLDIGGEKSARPLGIPDQPFPQPVPECISSHLRICTIRNFDGVDHSVGEPTRMLSFHGEPLPLDYHLPSNFVGKDFFVV</sequence>
<dbReference type="InterPro" id="IPR032675">
    <property type="entry name" value="LRR_dom_sf"/>
</dbReference>
<dbReference type="SUPFAM" id="SSF52047">
    <property type="entry name" value="RNI-like"/>
    <property type="match status" value="1"/>
</dbReference>
<dbReference type="Proteomes" id="UP001341840">
    <property type="component" value="Unassembled WGS sequence"/>
</dbReference>
<dbReference type="InterPro" id="IPR055411">
    <property type="entry name" value="LRR_FXL15/At3g58940/PEG3-like"/>
</dbReference>
<comment type="caution">
    <text evidence="3">The sequence shown here is derived from an EMBL/GenBank/DDBJ whole genome shotgun (WGS) entry which is preliminary data.</text>
</comment>
<evidence type="ECO:0000313" key="3">
    <source>
        <dbReference type="EMBL" id="MED6158439.1"/>
    </source>
</evidence>
<dbReference type="InterPro" id="IPR050232">
    <property type="entry name" value="FBL13/AtMIF1-like"/>
</dbReference>